<dbReference type="CDD" id="cd02440">
    <property type="entry name" value="AdoMet_MTases"/>
    <property type="match status" value="1"/>
</dbReference>
<evidence type="ECO:0000313" key="10">
    <source>
        <dbReference type="Proteomes" id="UP001139369"/>
    </source>
</evidence>
<comment type="caution">
    <text evidence="9">The sequence shown here is derived from an EMBL/GenBank/DDBJ whole genome shotgun (WGS) entry which is preliminary data.</text>
</comment>
<dbReference type="InterPro" id="IPR050953">
    <property type="entry name" value="N4_N6_ade-DNA_methylase"/>
</dbReference>
<keyword evidence="3 9" id="KW-0489">Methyltransferase</keyword>
<organism evidence="9 10">
    <name type="scientific">Polaribacter marinus</name>
    <dbReference type="NCBI Taxonomy" id="2916838"/>
    <lineage>
        <taxon>Bacteria</taxon>
        <taxon>Pseudomonadati</taxon>
        <taxon>Bacteroidota</taxon>
        <taxon>Flavobacteriia</taxon>
        <taxon>Flavobacteriales</taxon>
        <taxon>Flavobacteriaceae</taxon>
    </lineage>
</organism>
<evidence type="ECO:0000256" key="4">
    <source>
        <dbReference type="ARBA" id="ARBA00022679"/>
    </source>
</evidence>
<dbReference type="GO" id="GO:0009007">
    <property type="term" value="F:site-specific DNA-methyltransferase (adenine-specific) activity"/>
    <property type="evidence" value="ECO:0007669"/>
    <property type="project" value="UniProtKB-EC"/>
</dbReference>
<comment type="catalytic activity">
    <reaction evidence="6">
        <text>a 2'-deoxyadenosine in DNA + S-adenosyl-L-methionine = an N(6)-methyl-2'-deoxyadenosine in DNA + S-adenosyl-L-homocysteine + H(+)</text>
        <dbReference type="Rhea" id="RHEA:15197"/>
        <dbReference type="Rhea" id="RHEA-COMP:12418"/>
        <dbReference type="Rhea" id="RHEA-COMP:12419"/>
        <dbReference type="ChEBI" id="CHEBI:15378"/>
        <dbReference type="ChEBI" id="CHEBI:57856"/>
        <dbReference type="ChEBI" id="CHEBI:59789"/>
        <dbReference type="ChEBI" id="CHEBI:90615"/>
        <dbReference type="ChEBI" id="CHEBI:90616"/>
        <dbReference type="EC" id="2.1.1.72"/>
    </reaction>
</comment>
<evidence type="ECO:0000256" key="3">
    <source>
        <dbReference type="ARBA" id="ARBA00022603"/>
    </source>
</evidence>
<accession>A0A9X1VKQ7</accession>
<reference evidence="9" key="1">
    <citation type="submission" date="2022-02" db="EMBL/GenBank/DDBJ databases">
        <title>Polaribacter sp. MSW13, isolated from seawater.</title>
        <authorList>
            <person name="Kristyanto S."/>
            <person name="Jung J."/>
            <person name="Jeon C.O."/>
        </authorList>
    </citation>
    <scope>NUCLEOTIDE SEQUENCE</scope>
    <source>
        <strain evidence="9">MSW13</strain>
    </source>
</reference>
<evidence type="ECO:0000313" key="9">
    <source>
        <dbReference type="EMBL" id="MCI2228289.1"/>
    </source>
</evidence>
<dbReference type="PRINTS" id="PR00507">
    <property type="entry name" value="N12N6MTFRASE"/>
</dbReference>
<dbReference type="PANTHER" id="PTHR33841:SF5">
    <property type="entry name" value="DNA METHYLASE (MODIFICATION METHYLASE) (METHYLTRANSFERASE)-RELATED"/>
    <property type="match status" value="1"/>
</dbReference>
<protein>
    <recommendedName>
        <fullName evidence="2">site-specific DNA-methyltransferase (adenine-specific)</fullName>
        <ecNumber evidence="2">2.1.1.72</ecNumber>
    </recommendedName>
</protein>
<dbReference type="InterPro" id="IPR029063">
    <property type="entry name" value="SAM-dependent_MTases_sf"/>
</dbReference>
<dbReference type="RefSeq" id="WP_242177404.1">
    <property type="nucleotide sequence ID" value="NZ_JAKQYM010000002.1"/>
</dbReference>
<feature type="domain" description="Type II methyltransferase M.TaqI-like" evidence="7">
    <location>
        <begin position="68"/>
        <end position="196"/>
    </location>
</feature>
<dbReference type="SUPFAM" id="SSF53335">
    <property type="entry name" value="S-adenosyl-L-methionine-dependent methyltransferases"/>
    <property type="match status" value="1"/>
</dbReference>
<keyword evidence="10" id="KW-1185">Reference proteome</keyword>
<dbReference type="InterPro" id="IPR011639">
    <property type="entry name" value="MethylTrfase_TaqI-like_dom"/>
</dbReference>
<dbReference type="Proteomes" id="UP001139369">
    <property type="component" value="Unassembled WGS sequence"/>
</dbReference>
<sequence length="539" mass="62394">MQLIKNASKEKLRGGFYTPEPIASFILKWAFNGNKELDILEPSCGDGVFLEEIQKGNYEYNFVTAIEFDEIEAIKSRKIGLDKSNIINSDFHEFCINTKQKFDLIIGNPPYIRFQYFDREQQEFASEIFEKANLKYSKLTNAWVSFVVGSSLLLKEQGKIGFVLPAEILQVSYAQPLREFLGQFYNKINIVSFEKLVFPDIQQEVVLLLCEKNKTKTHLIEHLELKDAEELQKLDVSKLKSPKKKIDFKSNKWTFYFLNQKEIDFLERLQSKKIISKLGEFAKVEVGITTGSNPFFTVPLSTVEQYNLEKYAKPLVGRSVQVPSAIFTKKDWIKNRNSEARTHFLSFPKMKDLNGSLGARNYISLGEEEEINKGYKCRIRDEWQIVPSQRISDALFIRRNNKYPKFIINEAKAFTTDTMHRVTIKENIEIKALTASYYNSLSFAFAEICGRSHGGGVLELMPNEVERILLPYNENNAELLPIIDKMIREKKDISELLKITNEKILKENFGLTDSEIELADGIWQKLSKRRLNRSKKDKV</sequence>
<dbReference type="GO" id="GO:0003676">
    <property type="term" value="F:nucleic acid binding"/>
    <property type="evidence" value="ECO:0007669"/>
    <property type="project" value="InterPro"/>
</dbReference>
<evidence type="ECO:0000259" key="7">
    <source>
        <dbReference type="Pfam" id="PF07669"/>
    </source>
</evidence>
<dbReference type="EMBL" id="JAKQYM010000002">
    <property type="protein sequence ID" value="MCI2228289.1"/>
    <property type="molecule type" value="Genomic_DNA"/>
</dbReference>
<dbReference type="PROSITE" id="PS00092">
    <property type="entry name" value="N6_MTASE"/>
    <property type="match status" value="1"/>
</dbReference>
<name>A0A9X1VKQ7_9FLAO</name>
<dbReference type="EC" id="2.1.1.72" evidence="2"/>
<keyword evidence="5" id="KW-0949">S-adenosyl-L-methionine</keyword>
<dbReference type="GO" id="GO:0032259">
    <property type="term" value="P:methylation"/>
    <property type="evidence" value="ECO:0007669"/>
    <property type="project" value="UniProtKB-KW"/>
</dbReference>
<gene>
    <name evidence="9" type="ORF">MC378_03850</name>
</gene>
<dbReference type="GO" id="GO:0006304">
    <property type="term" value="P:DNA modification"/>
    <property type="evidence" value="ECO:0007669"/>
    <property type="project" value="InterPro"/>
</dbReference>
<keyword evidence="4" id="KW-0808">Transferase</keyword>
<dbReference type="Gene3D" id="3.40.50.150">
    <property type="entry name" value="Vaccinia Virus protein VP39"/>
    <property type="match status" value="1"/>
</dbReference>
<evidence type="ECO:0000256" key="2">
    <source>
        <dbReference type="ARBA" id="ARBA00011900"/>
    </source>
</evidence>
<evidence type="ECO:0000256" key="5">
    <source>
        <dbReference type="ARBA" id="ARBA00022691"/>
    </source>
</evidence>
<evidence type="ECO:0000256" key="6">
    <source>
        <dbReference type="ARBA" id="ARBA00047942"/>
    </source>
</evidence>
<feature type="domain" description="Type II methyltransferase M.Eco57I C-terminal" evidence="8">
    <location>
        <begin position="251"/>
        <end position="505"/>
    </location>
</feature>
<dbReference type="Pfam" id="PF07669">
    <property type="entry name" value="Eco57I"/>
    <property type="match status" value="1"/>
</dbReference>
<dbReference type="PANTHER" id="PTHR33841">
    <property type="entry name" value="DNA METHYLTRANSFERASE YEEA-RELATED"/>
    <property type="match status" value="1"/>
</dbReference>
<evidence type="ECO:0000259" key="8">
    <source>
        <dbReference type="Pfam" id="PF22837"/>
    </source>
</evidence>
<proteinExistence type="inferred from homology"/>
<dbReference type="AlphaFoldDB" id="A0A9X1VKQ7"/>
<dbReference type="InterPro" id="IPR002052">
    <property type="entry name" value="DNA_methylase_N6_adenine_CS"/>
</dbReference>
<evidence type="ECO:0000256" key="1">
    <source>
        <dbReference type="ARBA" id="ARBA00006594"/>
    </source>
</evidence>
<dbReference type="InterPro" id="IPR054520">
    <property type="entry name" value="M_Eco57I_C"/>
</dbReference>
<comment type="similarity">
    <text evidence="1">Belongs to the N(4)/N(6)-methyltransferase family.</text>
</comment>
<dbReference type="Pfam" id="PF22837">
    <property type="entry name" value="M_Eco57I_C"/>
    <property type="match status" value="1"/>
</dbReference>